<dbReference type="PROSITE" id="PS50888">
    <property type="entry name" value="BHLH"/>
    <property type="match status" value="1"/>
</dbReference>
<sequence length="193" mass="21998">MSSIPFFCNLPVGAVNHDEVNSELMTVDDQLLLGFKDESFPILDRSTCFLEPLYNSNDLFLPQVKIFQDNNYFNGFVPMLPEFESLPVYKSENGLGTKESSKCNEKNLSAQSIAARQRRKKITEKTHELGKLIPGGKKMNTAVMFQAAYKYINFLQAQVGILQFMASYQEERELFQTPQICWISINSGEVVFQ</sequence>
<evidence type="ECO:0000259" key="6">
    <source>
        <dbReference type="PROSITE" id="PS50888"/>
    </source>
</evidence>
<dbReference type="GO" id="GO:0003677">
    <property type="term" value="F:DNA binding"/>
    <property type="evidence" value="ECO:0007669"/>
    <property type="project" value="UniProtKB-KW"/>
</dbReference>
<dbReference type="AlphaFoldDB" id="A0A1U7XW08"/>
<accession>A0A1U7XW08</accession>
<dbReference type="InterPro" id="IPR036638">
    <property type="entry name" value="HLH_DNA-bd_sf"/>
</dbReference>
<name>A0A1U7XW08_NICSY</name>
<dbReference type="SMART" id="SM00353">
    <property type="entry name" value="HLH"/>
    <property type="match status" value="1"/>
</dbReference>
<reference evidence="7" key="1">
    <citation type="journal article" date="2013" name="Genome Biol.">
        <title>Reference genomes and transcriptomes of Nicotiana sylvestris and Nicotiana tomentosiformis.</title>
        <authorList>
            <person name="Sierro N."/>
            <person name="Battey J.N."/>
            <person name="Ouadi S."/>
            <person name="Bovet L."/>
            <person name="Goepfert S."/>
            <person name="Bakaher N."/>
            <person name="Peitsch M.C."/>
            <person name="Ivanov N.V."/>
        </authorList>
    </citation>
    <scope>NUCLEOTIDE SEQUENCE [LARGE SCALE GENOMIC DNA]</scope>
</reference>
<evidence type="ECO:0000256" key="3">
    <source>
        <dbReference type="ARBA" id="ARBA00023125"/>
    </source>
</evidence>
<keyword evidence="3" id="KW-0238">DNA-binding</keyword>
<evidence type="ECO:0000256" key="4">
    <source>
        <dbReference type="ARBA" id="ARBA00023163"/>
    </source>
</evidence>
<dbReference type="PANTHER" id="PTHR45914">
    <property type="entry name" value="TRANSCRIPTION FACTOR HEC3-RELATED"/>
    <property type="match status" value="1"/>
</dbReference>
<evidence type="ECO:0000256" key="5">
    <source>
        <dbReference type="ARBA" id="ARBA00023242"/>
    </source>
</evidence>
<keyword evidence="7" id="KW-1185">Reference proteome</keyword>
<keyword evidence="5" id="KW-0539">Nucleus</keyword>
<dbReference type="PANTHER" id="PTHR45914:SF24">
    <property type="entry name" value="BHLH DOMAIN-CONTAINING PROTEIN"/>
    <property type="match status" value="1"/>
</dbReference>
<keyword evidence="4" id="KW-0804">Transcription</keyword>
<dbReference type="GO" id="GO:0005634">
    <property type="term" value="C:nucleus"/>
    <property type="evidence" value="ECO:0007669"/>
    <property type="project" value="UniProtKB-SubCell"/>
</dbReference>
<dbReference type="Pfam" id="PF00010">
    <property type="entry name" value="HLH"/>
    <property type="match status" value="1"/>
</dbReference>
<dbReference type="Gene3D" id="4.10.280.10">
    <property type="entry name" value="Helix-loop-helix DNA-binding domain"/>
    <property type="match status" value="1"/>
</dbReference>
<gene>
    <name evidence="8" type="primary">LOC104241856</name>
</gene>
<organism evidence="7 8">
    <name type="scientific">Nicotiana sylvestris</name>
    <name type="common">Wood tobacco</name>
    <name type="synonym">South American tobacco</name>
    <dbReference type="NCBI Taxonomy" id="4096"/>
    <lineage>
        <taxon>Eukaryota</taxon>
        <taxon>Viridiplantae</taxon>
        <taxon>Streptophyta</taxon>
        <taxon>Embryophyta</taxon>
        <taxon>Tracheophyta</taxon>
        <taxon>Spermatophyta</taxon>
        <taxon>Magnoliopsida</taxon>
        <taxon>eudicotyledons</taxon>
        <taxon>Gunneridae</taxon>
        <taxon>Pentapetalae</taxon>
        <taxon>asterids</taxon>
        <taxon>lamiids</taxon>
        <taxon>Solanales</taxon>
        <taxon>Solanaceae</taxon>
        <taxon>Nicotianoideae</taxon>
        <taxon>Nicotianeae</taxon>
        <taxon>Nicotiana</taxon>
    </lineage>
</organism>
<evidence type="ECO:0000256" key="2">
    <source>
        <dbReference type="ARBA" id="ARBA00023015"/>
    </source>
</evidence>
<keyword evidence="2" id="KW-0805">Transcription regulation</keyword>
<dbReference type="GO" id="GO:0003700">
    <property type="term" value="F:DNA-binding transcription factor activity"/>
    <property type="evidence" value="ECO:0007669"/>
    <property type="project" value="InterPro"/>
</dbReference>
<evidence type="ECO:0000313" key="8">
    <source>
        <dbReference type="RefSeq" id="XP_009795118.1"/>
    </source>
</evidence>
<evidence type="ECO:0000256" key="1">
    <source>
        <dbReference type="ARBA" id="ARBA00004123"/>
    </source>
</evidence>
<dbReference type="STRING" id="4096.A0A1U7XW08"/>
<evidence type="ECO:0000313" key="7">
    <source>
        <dbReference type="Proteomes" id="UP000189701"/>
    </source>
</evidence>
<dbReference type="Proteomes" id="UP000189701">
    <property type="component" value="Unplaced"/>
</dbReference>
<reference evidence="8" key="2">
    <citation type="submission" date="2025-08" db="UniProtKB">
        <authorList>
            <consortium name="RefSeq"/>
        </authorList>
    </citation>
    <scope>IDENTIFICATION</scope>
    <source>
        <tissue evidence="8">Leaf</tissue>
    </source>
</reference>
<dbReference type="InterPro" id="IPR045843">
    <property type="entry name" value="IND-like"/>
</dbReference>
<dbReference type="SUPFAM" id="SSF47459">
    <property type="entry name" value="HLH, helix-loop-helix DNA-binding domain"/>
    <property type="match status" value="1"/>
</dbReference>
<comment type="subcellular location">
    <subcellularLocation>
        <location evidence="1">Nucleus</location>
    </subcellularLocation>
</comment>
<dbReference type="InterPro" id="IPR045239">
    <property type="entry name" value="bHLH95_bHLH"/>
</dbReference>
<dbReference type="RefSeq" id="XP_009795118.1">
    <property type="nucleotide sequence ID" value="XM_009796816.1"/>
</dbReference>
<dbReference type="GO" id="GO:0046983">
    <property type="term" value="F:protein dimerization activity"/>
    <property type="evidence" value="ECO:0007669"/>
    <property type="project" value="InterPro"/>
</dbReference>
<dbReference type="OrthoDB" id="1921534at2759"/>
<dbReference type="InterPro" id="IPR011598">
    <property type="entry name" value="bHLH_dom"/>
</dbReference>
<protein>
    <submittedName>
        <fullName evidence="8">Transcription factor bHLH52</fullName>
    </submittedName>
</protein>
<feature type="domain" description="BHLH" evidence="6">
    <location>
        <begin position="106"/>
        <end position="155"/>
    </location>
</feature>
<proteinExistence type="predicted"/>
<dbReference type="CDD" id="cd11393">
    <property type="entry name" value="bHLH_AtbHLH_like"/>
    <property type="match status" value="1"/>
</dbReference>